<feature type="domain" description="YDG" evidence="1">
    <location>
        <begin position="1464"/>
        <end position="1540"/>
    </location>
</feature>
<organism evidence="5 6">
    <name type="scientific">Rufibacter radiotolerans</name>
    <dbReference type="NCBI Taxonomy" id="1379910"/>
    <lineage>
        <taxon>Bacteria</taxon>
        <taxon>Pseudomonadati</taxon>
        <taxon>Bacteroidota</taxon>
        <taxon>Cytophagia</taxon>
        <taxon>Cytophagales</taxon>
        <taxon>Hymenobacteraceae</taxon>
        <taxon>Rufibacter</taxon>
    </lineage>
</organism>
<dbReference type="KEGG" id="ruf:TH63_16720"/>
<evidence type="ECO:0000259" key="1">
    <source>
        <dbReference type="Pfam" id="PF18657"/>
    </source>
</evidence>
<dbReference type="InterPro" id="IPR041248">
    <property type="entry name" value="YDG"/>
</dbReference>
<dbReference type="NCBIfam" id="TIGR04183">
    <property type="entry name" value="Por_Secre_tail"/>
    <property type="match status" value="1"/>
</dbReference>
<dbReference type="EMBL" id="CP010777">
    <property type="protein sequence ID" value="AKQ46904.1"/>
    <property type="molecule type" value="Genomic_DNA"/>
</dbReference>
<evidence type="ECO:0000259" key="2">
    <source>
        <dbReference type="Pfam" id="PF18676"/>
    </source>
</evidence>
<name>A0A0H4VSY8_9BACT</name>
<evidence type="ECO:0000259" key="3">
    <source>
        <dbReference type="Pfam" id="PF18887"/>
    </source>
</evidence>
<gene>
    <name evidence="5" type="ORF">TH63_16720</name>
</gene>
<dbReference type="InterPro" id="IPR041286">
    <property type="entry name" value="MBG_2"/>
</dbReference>
<feature type="domain" description="YDG" evidence="1">
    <location>
        <begin position="1548"/>
        <end position="1621"/>
    </location>
</feature>
<feature type="domain" description="MBG" evidence="3">
    <location>
        <begin position="525"/>
        <end position="598"/>
    </location>
</feature>
<dbReference type="PATRIC" id="fig|1379910.4.peg.3645"/>
<dbReference type="Gene3D" id="3.30.160.710">
    <property type="match status" value="1"/>
</dbReference>
<feature type="domain" description="MBG" evidence="3">
    <location>
        <begin position="219"/>
        <end position="296"/>
    </location>
</feature>
<feature type="domain" description="YDG" evidence="1">
    <location>
        <begin position="1729"/>
        <end position="1801"/>
    </location>
</feature>
<feature type="domain" description="MBG" evidence="3">
    <location>
        <begin position="860"/>
        <end position="914"/>
    </location>
</feature>
<dbReference type="InterPro" id="IPR026444">
    <property type="entry name" value="Secre_tail"/>
</dbReference>
<feature type="domain" description="MBG" evidence="3">
    <location>
        <begin position="373"/>
        <end position="437"/>
    </location>
</feature>
<protein>
    <submittedName>
        <fullName evidence="5">Uncharacterized protein</fullName>
    </submittedName>
</protein>
<feature type="domain" description="YDG" evidence="1">
    <location>
        <begin position="1632"/>
        <end position="1714"/>
    </location>
</feature>
<dbReference type="Proteomes" id="UP000036458">
    <property type="component" value="Chromosome"/>
</dbReference>
<feature type="domain" description="MBG" evidence="2">
    <location>
        <begin position="1141"/>
        <end position="1215"/>
    </location>
</feature>
<evidence type="ECO:0000259" key="4">
    <source>
        <dbReference type="Pfam" id="PF18962"/>
    </source>
</evidence>
<feature type="domain" description="MBG" evidence="3">
    <location>
        <begin position="1221"/>
        <end position="1292"/>
    </location>
</feature>
<feature type="domain" description="YDG" evidence="1">
    <location>
        <begin position="1380"/>
        <end position="1455"/>
    </location>
</feature>
<sequence>MTFAVESGPATVSGSTLTLTGAGNVTINASSAATTNYLSAADVSQTFMVAKANQTITFAAITNKTFGGEAFAIALSASSGLPVAITTTGGISYDAVTGTVSITGAGPASITVAQAGDDNYNAAVAVKRDFNIAKATNSISFTKPDDKTFGDAPFSLMASSTSGAPVSFEVVSGPATVSGSSLTITGAGDMTIRAFQIETVNYEAAGSIDQTFTVAKAIANVTLADLDHTYNGSAKSATATTSASGSSSFTLTYILEGTPIAAANVNNAGNYMVTATLVNANYHGSATGTLVIAKANQTITWSSPPAITYGTALSSVQLNSTALDGASLTYMPIEGTVLGAGTRTLSVKAAATTNYNEATKEVSLTVNKAPVTLVFGQMEYIYDGSLKTATATATPAVDGVSVTGSGTNANEYAATASLNNDNYEANPLEGTLKIKKAPSTTTITISPGTFTFTGSPITPATVTVTGAGGLNLTPVPVYANNINAGMATASYNFADDGNHIGSSDSKSFTISKASSTIAVTGGNTFTYTGAAQGPDAVTKTGSTGTVTLSYSGTTNGGVAYEATTKPTQAGTYSVIATLAEDDNHFGMTSEAFSFSIGKAATTTTVAIAAGPFTFTGSAITPASVKVTGAGGLDLSPNANYANNINAGTASASYSYAEDNNYFASTDSKDFTIGKAATTTTVTLAAGPFTYTGSAITPASVSVTGIGGLNLTPAAVYEDNINAGTATASYSYAGNSNYEASSDSKTFTISKAISTTTVTITGAPFTYTGSAITPATVSVTGAGGLNLAPAVTYANNINAGTATASYSYPGDGNHEPSSDTKNFAIGKAASTVAVTGSNTFIYNATAQGPDAVTKTGSTGAVTYSYSGTSNGDITYAASATKPTLAGSYSVTATLAGDDNHFGMTSEAFGFTIGKATATMALTDLSHTFDGTIKSAGYTISPATVTGVSISNNGKTNAGSYPVTASLNNVNYQATDVAGNLEIAKAPTTTLVTANGAIYTGNAIGGTAAVTGAGGLGQALAVSYMGTGSTTYPTSTSAPTNAGTYNATATYAETANHLSSTDTKEFTIGQATATLSLATLNHEYDGTEKNATAIISPAGLSGISISNNGKVNFGTYEVEATLANNNYIAAPVKGNLVITQKALTVTANNKERAYDVANPSLDGVLSGNVPADGISATYATLATKVSNVGEYTITATLVDPNNKLANYAVTNTSGTLTITPASATITVADLSKIYNGSAQGATVITSPSGIAVNVTYAGSATAPTAAGTYAVVAALNNNNYSATNGTGSLVIAPKSVTGSITASNKVYDGNISASISGRSLVGVLSTDAANVSLGTSGTATFATAAAGNDKTVTATGLALSGTVANNYSLSATTATTTANITAKAITGTFSSANKVYDGGVSAAAANRQLVGVVDGDDVSLTGGTATFADKHVAPGKTVTLTDAALAGDDKGNYTLTSVGTTTAAITSKTLAIAITAENKEYNGNANATVTAQISSGLVENDQVTVAATNGLFNDKHAGVGKAVTANVSKSGDDAGNYSANGTAATTATITSKAMTIAISASDKVYDGNANAQVAASITAGLILNDKVTVSASNGQFNNKNVGTGKLVTASVSKSGDDAGNYSANVIASSTAQITPKALAAASTVSTKVYDGSAATGAVTLGTVTGLIGNETLAITPTASNYATANVGTSKATTITYFLADGTNGGLAANYSMAPISSIGDITAKSINGSFAASDKIYDGSTSASVTGRSLNGVVDSDADYVSLTGGTATFANKNVASGKTVTLIGASLTGVKSSNYSLSGVATTTATITEQTLLVTATGINKVYDGNTVTTVTLSDNRVAGDVLTTAYTSATFADANAGNGITVSVMGISITGGADAGNYILSSPTVATVANITKANAVVVVTPYSGIYDGNSHTASGTATGVNGEILTANLSFASSFTNVPGGTTAWSFAGGNNYNNASGNATVTITPQTANPVADAYYTGSDFYWTTSSTNKSATLTLATTIKNNLNFTGDITTAKVSFFIKNGTTLTPITGAQNLPVGLVDPTNTSVGSAAATVQYNLGSASAATLTIAVRISGNYNALTNAEHDALVTIAVPTPGGIIAGGAKMTQANSAGFVQGATNRKSDVSFYVQYNKSMKNPQGNVELIIRSYNDRNGIAGDVLRTYKIKSTAISVLAVTSPTAEFTSKGNISEVVDGVEQSIEGNLTFQLKVYDAQAPGANASLGTMDQVAVTIFKSKGGIWYSNNWNGVKADLSDLFSGALSVSGNGGGETTSTTTTQSVSVAAPELSAKPQAKLTSYPNPFTDQTTIEFTFDKDEDYNLVVYSANGALVKNLKSGKARANTPVQVTWGDNSYNVGVYFIKLVTTNGVQTVRVVRQ</sequence>
<reference evidence="5 6" key="1">
    <citation type="submission" date="2015-01" db="EMBL/GenBank/DDBJ databases">
        <title>Rufibacter sp./DG31D/ whole genome sequencing.</title>
        <authorList>
            <person name="Kim M.K."/>
            <person name="Srinivasan S."/>
            <person name="Lee J.-J."/>
        </authorList>
    </citation>
    <scope>NUCLEOTIDE SEQUENCE [LARGE SCALE GENOMIC DNA]</scope>
    <source>
        <strain evidence="5 6">DG31D</strain>
    </source>
</reference>
<proteinExistence type="predicted"/>
<feature type="domain" description="MBG" evidence="3">
    <location>
        <begin position="916"/>
        <end position="984"/>
    </location>
</feature>
<evidence type="ECO:0000313" key="5">
    <source>
        <dbReference type="EMBL" id="AKQ46904.1"/>
    </source>
</evidence>
<dbReference type="Pfam" id="PF18676">
    <property type="entry name" value="MBG_2"/>
    <property type="match status" value="1"/>
</dbReference>
<keyword evidence="6" id="KW-1185">Reference proteome</keyword>
<dbReference type="Pfam" id="PF18887">
    <property type="entry name" value="MBG_3"/>
    <property type="match status" value="7"/>
</dbReference>
<evidence type="ECO:0000313" key="6">
    <source>
        <dbReference type="Proteomes" id="UP000036458"/>
    </source>
</evidence>
<dbReference type="Pfam" id="PF18657">
    <property type="entry name" value="YDG"/>
    <property type="match status" value="6"/>
</dbReference>
<feature type="domain" description="YDG" evidence="1">
    <location>
        <begin position="1811"/>
        <end position="1884"/>
    </location>
</feature>
<dbReference type="STRING" id="1379910.TH63_16720"/>
<accession>A0A0H4VSY8</accession>
<dbReference type="Pfam" id="PF18962">
    <property type="entry name" value="Por_Secre_tail"/>
    <property type="match status" value="1"/>
</dbReference>
<feature type="domain" description="Secretion system C-terminal sorting" evidence="4">
    <location>
        <begin position="2296"/>
        <end position="2369"/>
    </location>
</feature>
<dbReference type="InterPro" id="IPR043772">
    <property type="entry name" value="MBG_3"/>
</dbReference>
<feature type="domain" description="MBG" evidence="3">
    <location>
        <begin position="1071"/>
        <end position="1139"/>
    </location>
</feature>